<evidence type="ECO:0000259" key="3">
    <source>
        <dbReference type="Pfam" id="PF00144"/>
    </source>
</evidence>
<evidence type="ECO:0000313" key="4">
    <source>
        <dbReference type="EMBL" id="AMS40441.1"/>
    </source>
</evidence>
<dbReference type="PANTHER" id="PTHR22935">
    <property type="entry name" value="PENICILLIN-BINDING PROTEIN"/>
    <property type="match status" value="1"/>
</dbReference>
<dbReference type="AlphaFoldDB" id="A0AAC9AQV3"/>
<keyword evidence="2" id="KW-0812">Transmembrane</keyword>
<sequence length="399" mass="42157">MTGPAKKKTALQGVMTATAAILTIAAFSSGLLYLDRLIERPLVTSTANAAGSTPAGAKVRALLAERIDEHKQGVGIVVGIVSPKGRSVVSHGRFGIADPRPVDGDTLFEIGSITKVFTAMLLADMAERGEVALNDPVARYLPEDVTMPGRDGKTISFTDLATHMSGLPRLPDNLAPADEANPYADYTTQQLYAFLSGYILPRRIGVEYEYSNLGFGLLGHALARRAGVDYATLVRQRITDPLGMSSTAITLTHDLAKRMARGHDSALAGVPNWDLPTLAGAGALRSSVNDLLVFLEMALGQRQTPRAVRLSKTLATTLATRRQITDGGATALGWVVTTNATGEVIWHNGGTGGFSSFIAFHPRTKVGVVILSNTNVGIEDIGVQVLRSLVLPANGPIPG</sequence>
<reference evidence="5 7" key="2">
    <citation type="submission" date="2020-08" db="EMBL/GenBank/DDBJ databases">
        <title>Genomic Encyclopedia of Type Strains, Phase IV (KMG-IV): sequencing the most valuable type-strain genomes for metagenomic binning, comparative biology and taxonomic classification.</title>
        <authorList>
            <person name="Goeker M."/>
        </authorList>
    </citation>
    <scope>NUCLEOTIDE SEQUENCE [LARGE SCALE GENOMIC DNA]</scope>
    <source>
        <strain evidence="5 7">DSM 10368</strain>
    </source>
</reference>
<dbReference type="EMBL" id="JACICB010000017">
    <property type="protein sequence ID" value="MBB3708027.1"/>
    <property type="molecule type" value="Genomic_DNA"/>
</dbReference>
<protein>
    <submittedName>
        <fullName evidence="4 5">Beta-lactamase</fullName>
    </submittedName>
</protein>
<feature type="transmembrane region" description="Helical" evidence="2">
    <location>
        <begin position="12"/>
        <end position="34"/>
    </location>
</feature>
<dbReference type="PANTHER" id="PTHR22935:SF95">
    <property type="entry name" value="BETA-LACTAMASE-LIKE 1-RELATED"/>
    <property type="match status" value="1"/>
</dbReference>
<organism evidence="4 6">
    <name type="scientific">Aminobacter aminovorans</name>
    <name type="common">Chelatobacter heintzii</name>
    <dbReference type="NCBI Taxonomy" id="83263"/>
    <lineage>
        <taxon>Bacteria</taxon>
        <taxon>Pseudomonadati</taxon>
        <taxon>Pseudomonadota</taxon>
        <taxon>Alphaproteobacteria</taxon>
        <taxon>Hyphomicrobiales</taxon>
        <taxon>Phyllobacteriaceae</taxon>
        <taxon>Aminobacter</taxon>
    </lineage>
</organism>
<feature type="domain" description="Beta-lactamase-related" evidence="3">
    <location>
        <begin position="70"/>
        <end position="379"/>
    </location>
</feature>
<dbReference type="InterPro" id="IPR051478">
    <property type="entry name" value="Beta-lactamase-like_AB/R"/>
</dbReference>
<reference evidence="4 6" key="1">
    <citation type="submission" date="2016-03" db="EMBL/GenBank/DDBJ databases">
        <title>Complete genome of Aminobacter aminovorans KCTC 2477.</title>
        <authorList>
            <person name="Kim K.M."/>
        </authorList>
    </citation>
    <scope>NUCLEOTIDE SEQUENCE [LARGE SCALE GENOMIC DNA]</scope>
    <source>
        <strain evidence="4 6">KCTC 2477</strain>
    </source>
</reference>
<evidence type="ECO:0000256" key="1">
    <source>
        <dbReference type="ARBA" id="ARBA00038473"/>
    </source>
</evidence>
<gene>
    <name evidence="4" type="ORF">AA2016_1509</name>
    <name evidence="5" type="ORF">FHS67_004363</name>
</gene>
<dbReference type="Pfam" id="PF00144">
    <property type="entry name" value="Beta-lactamase"/>
    <property type="match status" value="1"/>
</dbReference>
<keyword evidence="7" id="KW-1185">Reference proteome</keyword>
<name>A0AAC9AQV3_AMIAI</name>
<dbReference type="Proteomes" id="UP000577697">
    <property type="component" value="Unassembled WGS sequence"/>
</dbReference>
<comment type="similarity">
    <text evidence="1">Belongs to the beta-lactamase family.</text>
</comment>
<evidence type="ECO:0000313" key="6">
    <source>
        <dbReference type="Proteomes" id="UP000075755"/>
    </source>
</evidence>
<dbReference type="InterPro" id="IPR001466">
    <property type="entry name" value="Beta-lactam-related"/>
</dbReference>
<evidence type="ECO:0000313" key="5">
    <source>
        <dbReference type="EMBL" id="MBB3708027.1"/>
    </source>
</evidence>
<keyword evidence="2" id="KW-0472">Membrane</keyword>
<accession>A0AAC9AQV3</accession>
<keyword evidence="2" id="KW-1133">Transmembrane helix</keyword>
<evidence type="ECO:0000256" key="2">
    <source>
        <dbReference type="SAM" id="Phobius"/>
    </source>
</evidence>
<dbReference type="Proteomes" id="UP000075755">
    <property type="component" value="Chromosome"/>
</dbReference>
<dbReference type="EMBL" id="CP015005">
    <property type="protein sequence ID" value="AMS40441.1"/>
    <property type="molecule type" value="Genomic_DNA"/>
</dbReference>
<evidence type="ECO:0000313" key="7">
    <source>
        <dbReference type="Proteomes" id="UP000577697"/>
    </source>
</evidence>
<proteinExistence type="inferred from homology"/>
<dbReference type="InterPro" id="IPR012338">
    <property type="entry name" value="Beta-lactam/transpept-like"/>
</dbReference>
<dbReference type="SUPFAM" id="SSF56601">
    <property type="entry name" value="beta-lactamase/transpeptidase-like"/>
    <property type="match status" value="1"/>
</dbReference>
<dbReference type="KEGG" id="aak:AA2016_1509"/>
<dbReference type="Gene3D" id="3.40.710.10">
    <property type="entry name" value="DD-peptidase/beta-lactamase superfamily"/>
    <property type="match status" value="1"/>
</dbReference>
<dbReference type="RefSeq" id="WP_067957085.1">
    <property type="nucleotide sequence ID" value="NZ_CP015005.1"/>
</dbReference>